<gene>
    <name evidence="5" type="ORF">ABS642_17825</name>
</gene>
<dbReference type="InterPro" id="IPR029058">
    <property type="entry name" value="AB_hydrolase_fold"/>
</dbReference>
<dbReference type="GO" id="GO:0016787">
    <property type="term" value="F:hydrolase activity"/>
    <property type="evidence" value="ECO:0007669"/>
    <property type="project" value="UniProtKB-KW"/>
</dbReference>
<reference evidence="5" key="1">
    <citation type="submission" date="2024-06" db="EMBL/GenBank/DDBJ databases">
        <title>Draft genome sequence of Microbacterium sp. strain A8/3-1, isolated from Oxytropis tragacanthoides Fisch. ex DC. Root nodules in the Altai region of Russia.</title>
        <authorList>
            <person name="Sazanova A."/>
            <person name="Guro P."/>
            <person name="Kuznetsova I."/>
            <person name="Belimov A."/>
            <person name="Safronova V."/>
        </authorList>
    </citation>
    <scope>NUCLEOTIDE SEQUENCE</scope>
    <source>
        <strain evidence="5">A8/3-1</strain>
    </source>
</reference>
<protein>
    <recommendedName>
        <fullName evidence="3">Carboxylic ester hydrolase</fullName>
        <ecNumber evidence="3">3.1.1.-</ecNumber>
    </recommendedName>
</protein>
<evidence type="ECO:0000313" key="5">
    <source>
        <dbReference type="EMBL" id="XBX77755.1"/>
    </source>
</evidence>
<dbReference type="InterPro" id="IPR050309">
    <property type="entry name" value="Type-B_Carboxylest/Lipase"/>
</dbReference>
<evidence type="ECO:0000256" key="3">
    <source>
        <dbReference type="RuleBase" id="RU361235"/>
    </source>
</evidence>
<keyword evidence="2 3" id="KW-0378">Hydrolase</keyword>
<dbReference type="RefSeq" id="WP_350351177.1">
    <property type="nucleotide sequence ID" value="NZ_CP158357.1"/>
</dbReference>
<dbReference type="AlphaFoldDB" id="A0AAU7VU61"/>
<dbReference type="EMBL" id="CP158357">
    <property type="protein sequence ID" value="XBX77755.1"/>
    <property type="molecule type" value="Genomic_DNA"/>
</dbReference>
<evidence type="ECO:0000256" key="1">
    <source>
        <dbReference type="ARBA" id="ARBA00005964"/>
    </source>
</evidence>
<comment type="similarity">
    <text evidence="1 3">Belongs to the type-B carboxylesterase/lipase family.</text>
</comment>
<feature type="domain" description="Carboxylesterase type B" evidence="4">
    <location>
        <begin position="12"/>
        <end position="472"/>
    </location>
</feature>
<sequence>MTDTDTDTEFVEVTTAAGRVRGRWRPTTGGRRNPRSAAFLGIPFAEPPVGARRFQAPVPKAPWAGVRDALVFAPTAQRGDPGVTLIPEPSVEGEATLNVNVFTPALRRAQGPSGAEEAGAGLPVLVWIHGGGYFAGSPASPWYDGRNFNRDGVVTVSISYRLGFDGFGWIEDAPSNRGVRDWLLALEWVQQNIAAFGGDPSRVTIAGQSAGGGAVLTLLGMEKAQHLFHGVYALSGALADVAPQRAEAFGRGLAAAGGVEPTVAGFSALSEDRILELQKKATRMGPNSLGTIVDEGLPLGPTIDGDLLPRSTRESLRAGVGADKPLVLGATDDEFTMAFTGAAERALRWVPQNFLLARLGLPKSARHAYLAANADVAGQGKARLAGRLLTDRMFRTALLNVVEDRGSAPTWLYRFAWPSGHFGFAEHCLDVPFFFDCLDGPSMEPLAGPNPPQGLADELHGAAVAFITGGDPGWPRHEGAGGIARVYDTPTRDVADAYASVRPLRGAAS</sequence>
<organism evidence="5">
    <name type="scientific">Microbacterium sp. A8/3-1</name>
    <dbReference type="NCBI Taxonomy" id="3160749"/>
    <lineage>
        <taxon>Bacteria</taxon>
        <taxon>Bacillati</taxon>
        <taxon>Actinomycetota</taxon>
        <taxon>Actinomycetes</taxon>
        <taxon>Micrococcales</taxon>
        <taxon>Microbacteriaceae</taxon>
        <taxon>Microbacterium</taxon>
    </lineage>
</organism>
<evidence type="ECO:0000259" key="4">
    <source>
        <dbReference type="Pfam" id="PF00135"/>
    </source>
</evidence>
<dbReference type="SUPFAM" id="SSF53474">
    <property type="entry name" value="alpha/beta-Hydrolases"/>
    <property type="match status" value="1"/>
</dbReference>
<accession>A0AAU7VU61</accession>
<dbReference type="InterPro" id="IPR019826">
    <property type="entry name" value="Carboxylesterase_B_AS"/>
</dbReference>
<dbReference type="InterPro" id="IPR002018">
    <property type="entry name" value="CarbesteraseB"/>
</dbReference>
<dbReference type="PANTHER" id="PTHR11559">
    <property type="entry name" value="CARBOXYLESTERASE"/>
    <property type="match status" value="1"/>
</dbReference>
<dbReference type="PROSITE" id="PS00122">
    <property type="entry name" value="CARBOXYLESTERASE_B_1"/>
    <property type="match status" value="1"/>
</dbReference>
<name>A0AAU7VU61_9MICO</name>
<dbReference type="Gene3D" id="3.40.50.1820">
    <property type="entry name" value="alpha/beta hydrolase"/>
    <property type="match status" value="1"/>
</dbReference>
<dbReference type="EC" id="3.1.1.-" evidence="3"/>
<dbReference type="Pfam" id="PF00135">
    <property type="entry name" value="COesterase"/>
    <property type="match status" value="1"/>
</dbReference>
<evidence type="ECO:0000256" key="2">
    <source>
        <dbReference type="ARBA" id="ARBA00022801"/>
    </source>
</evidence>
<proteinExistence type="inferred from homology"/>